<keyword evidence="1" id="KW-0349">Heme</keyword>
<evidence type="ECO:0000259" key="4">
    <source>
        <dbReference type="PROSITE" id="PS51007"/>
    </source>
</evidence>
<dbReference type="InterPro" id="IPR036909">
    <property type="entry name" value="Cyt_c-like_dom_sf"/>
</dbReference>
<keyword evidence="2" id="KW-0479">Metal-binding</keyword>
<evidence type="ECO:0000256" key="1">
    <source>
        <dbReference type="ARBA" id="ARBA00022617"/>
    </source>
</evidence>
<feature type="non-terminal residue" evidence="5">
    <location>
        <position position="483"/>
    </location>
</feature>
<dbReference type="InterPro" id="IPR011989">
    <property type="entry name" value="ARM-like"/>
</dbReference>
<reference evidence="5" key="1">
    <citation type="submission" date="2018-05" db="EMBL/GenBank/DDBJ databases">
        <authorList>
            <person name="Lanie J.A."/>
            <person name="Ng W.-L."/>
            <person name="Kazmierczak K.M."/>
            <person name="Andrzejewski T.M."/>
            <person name="Davidsen T.M."/>
            <person name="Wayne K.J."/>
            <person name="Tettelin H."/>
            <person name="Glass J.I."/>
            <person name="Rusch D."/>
            <person name="Podicherti R."/>
            <person name="Tsui H.-C.T."/>
            <person name="Winkler M.E."/>
        </authorList>
    </citation>
    <scope>NUCLEOTIDE SEQUENCE</scope>
</reference>
<dbReference type="AlphaFoldDB" id="A0A382GXR8"/>
<dbReference type="PANTHER" id="PTHR33546">
    <property type="entry name" value="LARGE, MULTIFUNCTIONAL SECRETED PROTEIN-RELATED"/>
    <property type="match status" value="1"/>
</dbReference>
<dbReference type="Gene3D" id="1.25.10.10">
    <property type="entry name" value="Leucine-rich Repeat Variant"/>
    <property type="match status" value="1"/>
</dbReference>
<dbReference type="InterPro" id="IPR016024">
    <property type="entry name" value="ARM-type_fold"/>
</dbReference>
<name>A0A382GXR8_9ZZZZ</name>
<feature type="domain" description="Cytochrome c" evidence="4">
    <location>
        <begin position="420"/>
        <end position="483"/>
    </location>
</feature>
<evidence type="ECO:0000256" key="3">
    <source>
        <dbReference type="ARBA" id="ARBA00023004"/>
    </source>
</evidence>
<dbReference type="PROSITE" id="PS51007">
    <property type="entry name" value="CYTC"/>
    <property type="match status" value="1"/>
</dbReference>
<sequence length="483" mass="52843">ALADRKRQTGGVNSALFVKALRDKNPRVRLQAVIGLARLGNPHKSLLNIAAEPVDNSPKNRVYSDNKIIPHIARKALVETGAAQICLDGIANEHTRQAALAALQEMHNAKAVDGLIQKLQETTNAPLNTGILAALGRLYHVDKRWNGKRWWSTRPDDRGPYFEPVQWEASPRIRAAIKTGFDQLDISYKPQVIASLKFNRIDPAALGIDTRIDEATAFIASASLGTIAIEPLRKAALDRNRDTKVRSEAFNALGRITGNEAFNTQLAIISEWQKHSADQESFAPTVREFIYEPSHLSRPKVLRDAARKQKGAAKVVTYRIALQLEQSPLANDYLRRIMGDIIRRGAKNAELLTAIGDSGSAGHRELVTTAAKSKDAALAKVAKATLAKLNATPATGNDDKRRIVQLGHNEATALLLEAKGDAALGSQLFVRQACIACHTTSQDQPQKGPYLGDAGKKWKRADLIQSILKPSAVVSQGFQTQWF</sequence>
<protein>
    <recommendedName>
        <fullName evidence="4">Cytochrome c domain-containing protein</fullName>
    </recommendedName>
</protein>
<evidence type="ECO:0000256" key="2">
    <source>
        <dbReference type="ARBA" id="ARBA00022723"/>
    </source>
</evidence>
<dbReference type="InterPro" id="IPR009056">
    <property type="entry name" value="Cyt_c-like_dom"/>
</dbReference>
<dbReference type="Gene3D" id="1.10.760.10">
    <property type="entry name" value="Cytochrome c-like domain"/>
    <property type="match status" value="1"/>
</dbReference>
<accession>A0A382GXR8</accession>
<evidence type="ECO:0000313" key="5">
    <source>
        <dbReference type="EMBL" id="SVB79343.1"/>
    </source>
</evidence>
<dbReference type="PANTHER" id="PTHR33546:SF1">
    <property type="entry name" value="LARGE, MULTIFUNCTIONAL SECRETED PROTEIN"/>
    <property type="match status" value="1"/>
</dbReference>
<dbReference type="GO" id="GO:0020037">
    <property type="term" value="F:heme binding"/>
    <property type="evidence" value="ECO:0007669"/>
    <property type="project" value="InterPro"/>
</dbReference>
<feature type="non-terminal residue" evidence="5">
    <location>
        <position position="1"/>
    </location>
</feature>
<dbReference type="GO" id="GO:0009055">
    <property type="term" value="F:electron transfer activity"/>
    <property type="evidence" value="ECO:0007669"/>
    <property type="project" value="InterPro"/>
</dbReference>
<keyword evidence="3" id="KW-0408">Iron</keyword>
<organism evidence="5">
    <name type="scientific">marine metagenome</name>
    <dbReference type="NCBI Taxonomy" id="408172"/>
    <lineage>
        <taxon>unclassified sequences</taxon>
        <taxon>metagenomes</taxon>
        <taxon>ecological metagenomes</taxon>
    </lineage>
</organism>
<proteinExistence type="predicted"/>
<dbReference type="SUPFAM" id="SSF46626">
    <property type="entry name" value="Cytochrome c"/>
    <property type="match status" value="1"/>
</dbReference>
<dbReference type="EMBL" id="UINC01057792">
    <property type="protein sequence ID" value="SVB79343.1"/>
    <property type="molecule type" value="Genomic_DNA"/>
</dbReference>
<dbReference type="SUPFAM" id="SSF48371">
    <property type="entry name" value="ARM repeat"/>
    <property type="match status" value="1"/>
</dbReference>
<gene>
    <name evidence="5" type="ORF">METZ01_LOCUS232197</name>
</gene>
<dbReference type="GO" id="GO:0046872">
    <property type="term" value="F:metal ion binding"/>
    <property type="evidence" value="ECO:0007669"/>
    <property type="project" value="UniProtKB-KW"/>
</dbReference>